<dbReference type="EMBL" id="BPLR01020443">
    <property type="protein sequence ID" value="GIX78831.1"/>
    <property type="molecule type" value="Genomic_DNA"/>
</dbReference>
<comment type="caution">
    <text evidence="1">The sequence shown here is derived from an EMBL/GenBank/DDBJ whole genome shotgun (WGS) entry which is preliminary data.</text>
</comment>
<accession>A0AAV4N432</accession>
<dbReference type="Proteomes" id="UP001054945">
    <property type="component" value="Unassembled WGS sequence"/>
</dbReference>
<evidence type="ECO:0008006" key="3">
    <source>
        <dbReference type="Google" id="ProtNLM"/>
    </source>
</evidence>
<gene>
    <name evidence="1" type="ORF">CEXT_486151</name>
</gene>
<reference evidence="1 2" key="1">
    <citation type="submission" date="2021-06" db="EMBL/GenBank/DDBJ databases">
        <title>Caerostris extrusa draft genome.</title>
        <authorList>
            <person name="Kono N."/>
            <person name="Arakawa K."/>
        </authorList>
    </citation>
    <scope>NUCLEOTIDE SEQUENCE [LARGE SCALE GENOMIC DNA]</scope>
</reference>
<dbReference type="AlphaFoldDB" id="A0AAV4N432"/>
<organism evidence="1 2">
    <name type="scientific">Caerostris extrusa</name>
    <name type="common">Bark spider</name>
    <name type="synonym">Caerostris bankana</name>
    <dbReference type="NCBI Taxonomy" id="172846"/>
    <lineage>
        <taxon>Eukaryota</taxon>
        <taxon>Metazoa</taxon>
        <taxon>Ecdysozoa</taxon>
        <taxon>Arthropoda</taxon>
        <taxon>Chelicerata</taxon>
        <taxon>Arachnida</taxon>
        <taxon>Araneae</taxon>
        <taxon>Araneomorphae</taxon>
        <taxon>Entelegynae</taxon>
        <taxon>Araneoidea</taxon>
        <taxon>Araneidae</taxon>
        <taxon>Caerostris</taxon>
    </lineage>
</organism>
<proteinExistence type="predicted"/>
<protein>
    <recommendedName>
        <fullName evidence="3">Integrase catalytic domain-containing protein</fullName>
    </recommendedName>
</protein>
<keyword evidence="2" id="KW-1185">Reference proteome</keyword>
<evidence type="ECO:0000313" key="2">
    <source>
        <dbReference type="Proteomes" id="UP001054945"/>
    </source>
</evidence>
<evidence type="ECO:0000313" key="1">
    <source>
        <dbReference type="EMBL" id="GIX78831.1"/>
    </source>
</evidence>
<sequence>MNMVRKSFLLAFRRFFSKLGDCKTICSDNMKSVKAAEKEVNYFAKTATGREFQDFISQDLIWKFIIKRASWCLYGELARILALGTLWRCRSFFVKRFGDSEKIYPLISFISERLNSVIHYILLNWYPKFQQKKPFFEENVTQEFC</sequence>
<name>A0AAV4N432_CAEEX</name>